<protein>
    <recommendedName>
        <fullName evidence="4">Alanine racemase</fullName>
        <ecNumber evidence="4">5.1.1.1</ecNumber>
    </recommendedName>
</protein>
<feature type="domain" description="Alanine racemase C-terminal" evidence="8">
    <location>
        <begin position="267"/>
        <end position="397"/>
    </location>
</feature>
<dbReference type="Pfam" id="PF01168">
    <property type="entry name" value="Ala_racemase_N"/>
    <property type="match status" value="1"/>
</dbReference>
<dbReference type="GO" id="GO:0008784">
    <property type="term" value="F:alanine racemase activity"/>
    <property type="evidence" value="ECO:0007669"/>
    <property type="project" value="UniProtKB-UniRule"/>
</dbReference>
<comment type="pathway">
    <text evidence="4">Amino-acid biosynthesis; D-alanine biosynthesis; D-alanine from L-alanine: step 1/1.</text>
</comment>
<keyword evidence="3 4" id="KW-0413">Isomerase</keyword>
<dbReference type="GO" id="GO:0030170">
    <property type="term" value="F:pyridoxal phosphate binding"/>
    <property type="evidence" value="ECO:0007669"/>
    <property type="project" value="UniProtKB-UniRule"/>
</dbReference>
<dbReference type="RefSeq" id="WP_188535267.1">
    <property type="nucleotide sequence ID" value="NZ_BMEQ01000004.1"/>
</dbReference>
<dbReference type="InterPro" id="IPR011079">
    <property type="entry name" value="Ala_racemase_C"/>
</dbReference>
<comment type="cofactor">
    <cofactor evidence="1 4 5">
        <name>pyridoxal 5'-phosphate</name>
        <dbReference type="ChEBI" id="CHEBI:597326"/>
    </cofactor>
</comment>
<dbReference type="CDD" id="cd00430">
    <property type="entry name" value="PLPDE_III_AR"/>
    <property type="match status" value="1"/>
</dbReference>
<name>A0A917LQC7_9MICC</name>
<dbReference type="NCBIfam" id="TIGR00492">
    <property type="entry name" value="alr"/>
    <property type="match status" value="1"/>
</dbReference>
<feature type="active site" description="Proton acceptor; specific for D-alanine" evidence="4">
    <location>
        <position position="52"/>
    </location>
</feature>
<evidence type="ECO:0000256" key="4">
    <source>
        <dbReference type="HAMAP-Rule" id="MF_01201"/>
    </source>
</evidence>
<dbReference type="EMBL" id="BMEQ01000004">
    <property type="protein sequence ID" value="GGG51193.1"/>
    <property type="molecule type" value="Genomic_DNA"/>
</dbReference>
<evidence type="ECO:0000313" key="10">
    <source>
        <dbReference type="Proteomes" id="UP000638848"/>
    </source>
</evidence>
<dbReference type="GO" id="GO:0009252">
    <property type="term" value="P:peptidoglycan biosynthetic process"/>
    <property type="evidence" value="ECO:0007669"/>
    <property type="project" value="TreeGrafter"/>
</dbReference>
<feature type="active site" description="Proton acceptor; specific for L-alanine" evidence="4">
    <location>
        <position position="288"/>
    </location>
</feature>
<dbReference type="SUPFAM" id="SSF51419">
    <property type="entry name" value="PLP-binding barrel"/>
    <property type="match status" value="1"/>
</dbReference>
<evidence type="ECO:0000313" key="9">
    <source>
        <dbReference type="EMBL" id="GGG51193.1"/>
    </source>
</evidence>
<evidence type="ECO:0000256" key="3">
    <source>
        <dbReference type="ARBA" id="ARBA00023235"/>
    </source>
</evidence>
<reference evidence="9" key="2">
    <citation type="submission" date="2020-09" db="EMBL/GenBank/DDBJ databases">
        <authorList>
            <person name="Sun Q."/>
            <person name="Zhou Y."/>
        </authorList>
    </citation>
    <scope>NUCLEOTIDE SEQUENCE</scope>
    <source>
        <strain evidence="9">CGMCC 1.12187</strain>
    </source>
</reference>
<evidence type="ECO:0000259" key="8">
    <source>
        <dbReference type="SMART" id="SM01005"/>
    </source>
</evidence>
<dbReference type="SMART" id="SM01005">
    <property type="entry name" value="Ala_racemase_C"/>
    <property type="match status" value="1"/>
</dbReference>
<evidence type="ECO:0000256" key="6">
    <source>
        <dbReference type="PIRSR" id="PIRSR600821-52"/>
    </source>
</evidence>
<comment type="catalytic activity">
    <reaction evidence="4">
        <text>L-alanine = D-alanine</text>
        <dbReference type="Rhea" id="RHEA:20249"/>
        <dbReference type="ChEBI" id="CHEBI:57416"/>
        <dbReference type="ChEBI" id="CHEBI:57972"/>
        <dbReference type="EC" id="5.1.1.1"/>
    </reaction>
</comment>
<feature type="region of interest" description="Disordered" evidence="7">
    <location>
        <begin position="397"/>
        <end position="416"/>
    </location>
</feature>
<accession>A0A917LQC7</accession>
<dbReference type="Gene3D" id="2.40.37.10">
    <property type="entry name" value="Lyase, Ornithine Decarboxylase, Chain A, domain 1"/>
    <property type="match status" value="1"/>
</dbReference>
<dbReference type="Gene3D" id="3.20.20.10">
    <property type="entry name" value="Alanine racemase"/>
    <property type="match status" value="1"/>
</dbReference>
<dbReference type="InterPro" id="IPR020622">
    <property type="entry name" value="Ala_racemase_pyridoxalP-BS"/>
</dbReference>
<gene>
    <name evidence="9" type="primary">alr</name>
    <name evidence="9" type="ORF">GCM10011374_12270</name>
</gene>
<dbReference type="PANTHER" id="PTHR30511">
    <property type="entry name" value="ALANINE RACEMASE"/>
    <property type="match status" value="1"/>
</dbReference>
<dbReference type="InterPro" id="IPR000821">
    <property type="entry name" value="Ala_racemase"/>
</dbReference>
<organism evidence="9 10">
    <name type="scientific">Kocuria dechangensis</name>
    <dbReference type="NCBI Taxonomy" id="1176249"/>
    <lineage>
        <taxon>Bacteria</taxon>
        <taxon>Bacillati</taxon>
        <taxon>Actinomycetota</taxon>
        <taxon>Actinomycetes</taxon>
        <taxon>Micrococcales</taxon>
        <taxon>Micrococcaceae</taxon>
        <taxon>Kocuria</taxon>
    </lineage>
</organism>
<sequence length="416" mass="43004">MNRAEPVLSPAPAAAFAPPAERSAVVDLAAVRHNVRRLRGLAAPARLMAVVKADAYGHGAVPVARAVLEAGADALGVAHVGEALELRAAGITAPVLAWLHTVDTDFRAALAQDVEIGVSGWELTPVAEAARALGVTARVHLKIDTGLGRNGATEQQWPRLVAAAAEAEAAGLVRVVGIFTHLAVADDPARPETGEQLARLRAAVDAARAAGLRPALRHAANSPGLLSAAGRERPDEMVLDMVRVGVSLYGLSPFPDRTPEDLDLVPAMTLRTTVNAVKEVPAGQGVSYGLNYVTDRPTTLALVPLGYADGVPRVGTGGPVRINGRTYPEVGRVAMDQIVVDLGAPGLSAPEHGLLGAEAVLFGAGQNPSATEWADAAGTINYEIVTRVSPRVPRLYVDGPGEGGQRPAEHADGEPA</sequence>
<dbReference type="InterPro" id="IPR029066">
    <property type="entry name" value="PLP-binding_barrel"/>
</dbReference>
<keyword evidence="2 4" id="KW-0663">Pyridoxal phosphate</keyword>
<dbReference type="EC" id="5.1.1.1" evidence="4"/>
<evidence type="ECO:0000256" key="1">
    <source>
        <dbReference type="ARBA" id="ARBA00001933"/>
    </source>
</evidence>
<evidence type="ECO:0000256" key="2">
    <source>
        <dbReference type="ARBA" id="ARBA00022898"/>
    </source>
</evidence>
<evidence type="ECO:0000256" key="5">
    <source>
        <dbReference type="PIRSR" id="PIRSR600821-50"/>
    </source>
</evidence>
<proteinExistence type="inferred from homology"/>
<keyword evidence="10" id="KW-1185">Reference proteome</keyword>
<dbReference type="PRINTS" id="PR00992">
    <property type="entry name" value="ALARACEMASE"/>
</dbReference>
<dbReference type="Proteomes" id="UP000638848">
    <property type="component" value="Unassembled WGS sequence"/>
</dbReference>
<dbReference type="AlphaFoldDB" id="A0A917LQC7"/>
<comment type="function">
    <text evidence="4">Catalyzes the interconversion of L-alanine and D-alanine. May also act on other amino acids.</text>
</comment>
<feature type="compositionally biased region" description="Basic and acidic residues" evidence="7">
    <location>
        <begin position="407"/>
        <end position="416"/>
    </location>
</feature>
<feature type="binding site" evidence="4 6">
    <location>
        <position position="149"/>
    </location>
    <ligand>
        <name>substrate</name>
    </ligand>
</feature>
<dbReference type="InterPro" id="IPR009006">
    <property type="entry name" value="Ala_racemase/Decarboxylase_C"/>
</dbReference>
<dbReference type="GO" id="GO:0030632">
    <property type="term" value="P:D-alanine biosynthetic process"/>
    <property type="evidence" value="ECO:0007669"/>
    <property type="project" value="UniProtKB-UniRule"/>
</dbReference>
<dbReference type="SUPFAM" id="SSF50621">
    <property type="entry name" value="Alanine racemase C-terminal domain-like"/>
    <property type="match status" value="1"/>
</dbReference>
<dbReference type="FunFam" id="3.20.20.10:FF:000002">
    <property type="entry name" value="Alanine racemase"/>
    <property type="match status" value="1"/>
</dbReference>
<dbReference type="GO" id="GO:0005829">
    <property type="term" value="C:cytosol"/>
    <property type="evidence" value="ECO:0007669"/>
    <property type="project" value="TreeGrafter"/>
</dbReference>
<dbReference type="Pfam" id="PF00842">
    <property type="entry name" value="Ala_racemase_C"/>
    <property type="match status" value="1"/>
</dbReference>
<feature type="modified residue" description="N6-(pyridoxal phosphate)lysine" evidence="4 5">
    <location>
        <position position="52"/>
    </location>
</feature>
<dbReference type="InterPro" id="IPR001608">
    <property type="entry name" value="Ala_racemase_N"/>
</dbReference>
<evidence type="ECO:0000256" key="7">
    <source>
        <dbReference type="SAM" id="MobiDB-lite"/>
    </source>
</evidence>
<dbReference type="PANTHER" id="PTHR30511:SF0">
    <property type="entry name" value="ALANINE RACEMASE, CATABOLIC-RELATED"/>
    <property type="match status" value="1"/>
</dbReference>
<feature type="binding site" evidence="4 6">
    <location>
        <position position="335"/>
    </location>
    <ligand>
        <name>substrate</name>
    </ligand>
</feature>
<dbReference type="PROSITE" id="PS00395">
    <property type="entry name" value="ALANINE_RACEMASE"/>
    <property type="match status" value="1"/>
</dbReference>
<comment type="similarity">
    <text evidence="4">Belongs to the alanine racemase family.</text>
</comment>
<reference evidence="9" key="1">
    <citation type="journal article" date="2014" name="Int. J. Syst. Evol. Microbiol.">
        <title>Complete genome sequence of Corynebacterium casei LMG S-19264T (=DSM 44701T), isolated from a smear-ripened cheese.</title>
        <authorList>
            <consortium name="US DOE Joint Genome Institute (JGI-PGF)"/>
            <person name="Walter F."/>
            <person name="Albersmeier A."/>
            <person name="Kalinowski J."/>
            <person name="Ruckert C."/>
        </authorList>
    </citation>
    <scope>NUCLEOTIDE SEQUENCE</scope>
    <source>
        <strain evidence="9">CGMCC 1.12187</strain>
    </source>
</reference>
<comment type="caution">
    <text evidence="9">The sequence shown here is derived from an EMBL/GenBank/DDBJ whole genome shotgun (WGS) entry which is preliminary data.</text>
</comment>
<dbReference type="HAMAP" id="MF_01201">
    <property type="entry name" value="Ala_racemase"/>
    <property type="match status" value="1"/>
</dbReference>